<comment type="similarity">
    <text evidence="1">Belongs to the short-chain dehydrogenases/reductases (SDR) family.</text>
</comment>
<dbReference type="PANTHER" id="PTHR24320">
    <property type="entry name" value="RETINOL DEHYDROGENASE"/>
    <property type="match status" value="1"/>
</dbReference>
<gene>
    <name evidence="3" type="ORF">AOQ84DRAFT_434169</name>
</gene>
<dbReference type="SUPFAM" id="SSF51735">
    <property type="entry name" value="NAD(P)-binding Rossmann-fold domains"/>
    <property type="match status" value="1"/>
</dbReference>
<dbReference type="PANTHER" id="PTHR24320:SF281">
    <property type="entry name" value="SHORT CHAIN DEHYDROGENASE_REDUCTASE FAMILY PROTEIN (AFU_ORTHOLOGUE AFUA_5G14310)"/>
    <property type="match status" value="1"/>
</dbReference>
<dbReference type="PRINTS" id="PR00081">
    <property type="entry name" value="GDHRDH"/>
</dbReference>
<keyword evidence="4" id="KW-1185">Reference proteome</keyword>
<accession>A0A8E2EQM4</accession>
<protein>
    <submittedName>
        <fullName evidence="3">Putative short-chain dehydrogenase TIC 32, chloroplastic</fullName>
    </submittedName>
</protein>
<evidence type="ECO:0000256" key="2">
    <source>
        <dbReference type="ARBA" id="ARBA00023002"/>
    </source>
</evidence>
<dbReference type="OrthoDB" id="191139at2759"/>
<name>A0A8E2EQM4_9PEZI</name>
<proteinExistence type="inferred from homology"/>
<dbReference type="Gene3D" id="3.40.50.720">
    <property type="entry name" value="NAD(P)-binding Rossmann-like Domain"/>
    <property type="match status" value="1"/>
</dbReference>
<evidence type="ECO:0000256" key="1">
    <source>
        <dbReference type="ARBA" id="ARBA00006484"/>
    </source>
</evidence>
<evidence type="ECO:0000313" key="4">
    <source>
        <dbReference type="Proteomes" id="UP000250140"/>
    </source>
</evidence>
<dbReference type="AlphaFoldDB" id="A0A8E2EQM4"/>
<dbReference type="GO" id="GO:0016491">
    <property type="term" value="F:oxidoreductase activity"/>
    <property type="evidence" value="ECO:0007669"/>
    <property type="project" value="UniProtKB-KW"/>
</dbReference>
<dbReference type="EMBL" id="KV750856">
    <property type="protein sequence ID" value="OCL02903.1"/>
    <property type="molecule type" value="Genomic_DNA"/>
</dbReference>
<organism evidence="3 4">
    <name type="scientific">Glonium stellatum</name>
    <dbReference type="NCBI Taxonomy" id="574774"/>
    <lineage>
        <taxon>Eukaryota</taxon>
        <taxon>Fungi</taxon>
        <taxon>Dikarya</taxon>
        <taxon>Ascomycota</taxon>
        <taxon>Pezizomycotina</taxon>
        <taxon>Dothideomycetes</taxon>
        <taxon>Pleosporomycetidae</taxon>
        <taxon>Gloniales</taxon>
        <taxon>Gloniaceae</taxon>
        <taxon>Glonium</taxon>
    </lineage>
</organism>
<dbReference type="Pfam" id="PF00106">
    <property type="entry name" value="adh_short"/>
    <property type="match status" value="1"/>
</dbReference>
<sequence>MANTQNSAHGDGNRNMDSGGLQSILHKFVGPAQPELEDLSGWVAVVTGGALGIGYEVSRALAMANCRVIMVNRKEEQGNEAISNIKKDAPHAQVEWKECDLGHLASVRDVFSEIRERESRLDLLILSAGINTNQFGRDADGIDRHFGVNWLGHFYVCNQLWPLLRKTSKLTNTPPPRVVMESSEMHRFAPSNVHFATLDEINDENMDGTKLYGRSKLAMILGTKYGLVERVIKPNQDHVFALAVHPGVVNTAMQQQWKYAYPGLIGKLLTCTNTAVGRDPEQGAYSALWAATSPEIEEKGMNGFYFSDLGTPGKETSQASDPALGAALWELSERLVKEKLGENALVDWNAAA</sequence>
<dbReference type="InterPro" id="IPR036291">
    <property type="entry name" value="NAD(P)-bd_dom_sf"/>
</dbReference>
<reference evidence="3 4" key="1">
    <citation type="journal article" date="2016" name="Nat. Commun.">
        <title>Ectomycorrhizal ecology is imprinted in the genome of the dominant symbiotic fungus Cenococcum geophilum.</title>
        <authorList>
            <consortium name="DOE Joint Genome Institute"/>
            <person name="Peter M."/>
            <person name="Kohler A."/>
            <person name="Ohm R.A."/>
            <person name="Kuo A."/>
            <person name="Krutzmann J."/>
            <person name="Morin E."/>
            <person name="Arend M."/>
            <person name="Barry K.W."/>
            <person name="Binder M."/>
            <person name="Choi C."/>
            <person name="Clum A."/>
            <person name="Copeland A."/>
            <person name="Grisel N."/>
            <person name="Haridas S."/>
            <person name="Kipfer T."/>
            <person name="LaButti K."/>
            <person name="Lindquist E."/>
            <person name="Lipzen A."/>
            <person name="Maire R."/>
            <person name="Meier B."/>
            <person name="Mihaltcheva S."/>
            <person name="Molinier V."/>
            <person name="Murat C."/>
            <person name="Poggeler S."/>
            <person name="Quandt C.A."/>
            <person name="Sperisen C."/>
            <person name="Tritt A."/>
            <person name="Tisserant E."/>
            <person name="Crous P.W."/>
            <person name="Henrissat B."/>
            <person name="Nehls U."/>
            <person name="Egli S."/>
            <person name="Spatafora J.W."/>
            <person name="Grigoriev I.V."/>
            <person name="Martin F.M."/>
        </authorList>
    </citation>
    <scope>NUCLEOTIDE SEQUENCE [LARGE SCALE GENOMIC DNA]</scope>
    <source>
        <strain evidence="3 4">CBS 207.34</strain>
    </source>
</reference>
<dbReference type="Proteomes" id="UP000250140">
    <property type="component" value="Unassembled WGS sequence"/>
</dbReference>
<evidence type="ECO:0000313" key="3">
    <source>
        <dbReference type="EMBL" id="OCL02903.1"/>
    </source>
</evidence>
<dbReference type="InterPro" id="IPR002347">
    <property type="entry name" value="SDR_fam"/>
</dbReference>
<keyword evidence="2" id="KW-0560">Oxidoreductase</keyword>